<sequence length="284" mass="31843">MGAWGLGLFDSDHDLDLIGDIGNDAELRLLEPKIRQRLEITHSGHVESHQAAGKEGGPIKCHCVEEMEYIYPSLRPYENKDLVRQHLENHDSPDGSKSRATSLVDKYRTELKSGNDIRGAWGPGYKLILLGVCYMELGMVLPAGLRDTMRRMYRVVGLMRDALKQVEHAVRDYVDGEEYKLEQYETTEADKMYPGSIMMNVPSAGGLFGPDAFKPRTKEGDARKKRELQQLDIPDEDKVCEACGAEKREDGANLLACGRCKQVKDCGKVCQKARFKAHKVVCGK</sequence>
<evidence type="ECO:0000259" key="5">
    <source>
        <dbReference type="PROSITE" id="PS50865"/>
    </source>
</evidence>
<dbReference type="GO" id="GO:0008270">
    <property type="term" value="F:zinc ion binding"/>
    <property type="evidence" value="ECO:0007669"/>
    <property type="project" value="UniProtKB-KW"/>
</dbReference>
<name>A0A0F4GCN0_9PEZI</name>
<evidence type="ECO:0000256" key="3">
    <source>
        <dbReference type="ARBA" id="ARBA00022833"/>
    </source>
</evidence>
<evidence type="ECO:0000256" key="4">
    <source>
        <dbReference type="PROSITE-ProRule" id="PRU00134"/>
    </source>
</evidence>
<organism evidence="6 7">
    <name type="scientific">Zymoseptoria brevis</name>
    <dbReference type="NCBI Taxonomy" id="1047168"/>
    <lineage>
        <taxon>Eukaryota</taxon>
        <taxon>Fungi</taxon>
        <taxon>Dikarya</taxon>
        <taxon>Ascomycota</taxon>
        <taxon>Pezizomycotina</taxon>
        <taxon>Dothideomycetes</taxon>
        <taxon>Dothideomycetidae</taxon>
        <taxon>Mycosphaerellales</taxon>
        <taxon>Mycosphaerellaceae</taxon>
        <taxon>Zymoseptoria</taxon>
    </lineage>
</organism>
<dbReference type="SUPFAM" id="SSF144232">
    <property type="entry name" value="HIT/MYND zinc finger-like"/>
    <property type="match status" value="1"/>
</dbReference>
<keyword evidence="7" id="KW-1185">Reference proteome</keyword>
<dbReference type="AlphaFoldDB" id="A0A0F4GCN0"/>
<dbReference type="PROSITE" id="PS50865">
    <property type="entry name" value="ZF_MYND_2"/>
    <property type="match status" value="1"/>
</dbReference>
<evidence type="ECO:0000313" key="6">
    <source>
        <dbReference type="EMBL" id="KJX95158.1"/>
    </source>
</evidence>
<gene>
    <name evidence="6" type="ORF">TI39_contig4130g00004</name>
</gene>
<evidence type="ECO:0000256" key="2">
    <source>
        <dbReference type="ARBA" id="ARBA00022771"/>
    </source>
</evidence>
<keyword evidence="1" id="KW-0479">Metal-binding</keyword>
<evidence type="ECO:0000313" key="7">
    <source>
        <dbReference type="Proteomes" id="UP000033647"/>
    </source>
</evidence>
<dbReference type="Proteomes" id="UP000033647">
    <property type="component" value="Unassembled WGS sequence"/>
</dbReference>
<feature type="domain" description="MYND-type" evidence="5">
    <location>
        <begin position="240"/>
        <end position="282"/>
    </location>
</feature>
<evidence type="ECO:0000256" key="1">
    <source>
        <dbReference type="ARBA" id="ARBA00022723"/>
    </source>
</evidence>
<accession>A0A0F4GCN0</accession>
<dbReference type="OrthoDB" id="3650458at2759"/>
<dbReference type="STRING" id="1047168.A0A0F4GCN0"/>
<keyword evidence="2 4" id="KW-0863">Zinc-finger</keyword>
<comment type="caution">
    <text evidence="6">The sequence shown here is derived from an EMBL/GenBank/DDBJ whole genome shotgun (WGS) entry which is preliminary data.</text>
</comment>
<dbReference type="InterPro" id="IPR002893">
    <property type="entry name" value="Znf_MYND"/>
</dbReference>
<protein>
    <recommendedName>
        <fullName evidence="5">MYND-type domain-containing protein</fullName>
    </recommendedName>
</protein>
<dbReference type="Pfam" id="PF01753">
    <property type="entry name" value="zf-MYND"/>
    <property type="match status" value="1"/>
</dbReference>
<dbReference type="EMBL" id="LAFY01004090">
    <property type="protein sequence ID" value="KJX95158.1"/>
    <property type="molecule type" value="Genomic_DNA"/>
</dbReference>
<keyword evidence="3" id="KW-0862">Zinc</keyword>
<proteinExistence type="predicted"/>
<dbReference type="Gene3D" id="6.10.140.2220">
    <property type="match status" value="1"/>
</dbReference>
<reference evidence="6 7" key="1">
    <citation type="submission" date="2015-03" db="EMBL/GenBank/DDBJ databases">
        <title>RNA-seq based gene annotation and comparative genomics of four Zymoseptoria species reveal species-specific pathogenicity related genes and transposable element activity.</title>
        <authorList>
            <person name="Grandaubert J."/>
            <person name="Bhattacharyya A."/>
            <person name="Stukenbrock E.H."/>
        </authorList>
    </citation>
    <scope>NUCLEOTIDE SEQUENCE [LARGE SCALE GENOMIC DNA]</scope>
    <source>
        <strain evidence="6 7">Zb18110</strain>
    </source>
</reference>